<evidence type="ECO:0000259" key="4">
    <source>
        <dbReference type="Pfam" id="PF00535"/>
    </source>
</evidence>
<dbReference type="CDD" id="cd04186">
    <property type="entry name" value="GT_2_like_c"/>
    <property type="match status" value="1"/>
</dbReference>
<keyword evidence="3 5" id="KW-0808">Transferase</keyword>
<dbReference type="STRING" id="234267.Acid_0136"/>
<organism evidence="5">
    <name type="scientific">Solibacter usitatus (strain Ellin6076)</name>
    <dbReference type="NCBI Taxonomy" id="234267"/>
    <lineage>
        <taxon>Bacteria</taxon>
        <taxon>Pseudomonadati</taxon>
        <taxon>Acidobacteriota</taxon>
        <taxon>Terriglobia</taxon>
        <taxon>Bryobacterales</taxon>
        <taxon>Solibacteraceae</taxon>
        <taxon>Candidatus Solibacter</taxon>
    </lineage>
</organism>
<dbReference type="KEGG" id="sus:Acid_0136"/>
<evidence type="ECO:0000313" key="5">
    <source>
        <dbReference type="EMBL" id="ABJ81151.1"/>
    </source>
</evidence>
<dbReference type="EMBL" id="CP000473">
    <property type="protein sequence ID" value="ABJ81151.1"/>
    <property type="molecule type" value="Genomic_DNA"/>
</dbReference>
<dbReference type="CAZy" id="GT2">
    <property type="family name" value="Glycosyltransferase Family 2"/>
</dbReference>
<dbReference type="Gene3D" id="3.90.550.10">
    <property type="entry name" value="Spore Coat Polysaccharide Biosynthesis Protein SpsA, Chain A"/>
    <property type="match status" value="1"/>
</dbReference>
<dbReference type="eggNOG" id="COG1216">
    <property type="taxonomic scope" value="Bacteria"/>
</dbReference>
<dbReference type="OrthoDB" id="9813495at2"/>
<accession>Q02CR5</accession>
<sequence>MPEPTVCISIVTYNSSRYIRRCLESVLKQRGVRLDIVVVDNASVDSTREILGEFGERIRVIANFQNAGFAAAQNQGIRAGRGEWVLTLNPDLLMEENFLALLAEAGELDSGAGVVCGKLLAIGPGFQPLAERRIDSTGIFFTPALRHFDRGWHEVDRGAYDRAEYVFGACAAAALYRRRMIDDIAINGEFFDPDFFAYREDADVAWRAQLLGWRCIYTPAAVGWHVRSAPPGDRRSISAMINMHSVKNRFLMRVKNSTAGLYRHCLLPMAARDLVVVGGCLLVEQRSLPAFWSLAKCWRAAWQRRREIMLRRRVPDEALMRWFQFEPFSEPLIEEAPMAAAAGVLAPDAA</sequence>
<reference evidence="5" key="1">
    <citation type="submission" date="2006-10" db="EMBL/GenBank/DDBJ databases">
        <title>Complete sequence of Solibacter usitatus Ellin6076.</title>
        <authorList>
            <consortium name="US DOE Joint Genome Institute"/>
            <person name="Copeland A."/>
            <person name="Lucas S."/>
            <person name="Lapidus A."/>
            <person name="Barry K."/>
            <person name="Detter J.C."/>
            <person name="Glavina del Rio T."/>
            <person name="Hammon N."/>
            <person name="Israni S."/>
            <person name="Dalin E."/>
            <person name="Tice H."/>
            <person name="Pitluck S."/>
            <person name="Thompson L.S."/>
            <person name="Brettin T."/>
            <person name="Bruce D."/>
            <person name="Han C."/>
            <person name="Tapia R."/>
            <person name="Gilna P."/>
            <person name="Schmutz J."/>
            <person name="Larimer F."/>
            <person name="Land M."/>
            <person name="Hauser L."/>
            <person name="Kyrpides N."/>
            <person name="Mikhailova N."/>
            <person name="Janssen P.H."/>
            <person name="Kuske C.R."/>
            <person name="Richardson P."/>
        </authorList>
    </citation>
    <scope>NUCLEOTIDE SEQUENCE</scope>
    <source>
        <strain evidence="5">Ellin6076</strain>
    </source>
</reference>
<dbReference type="GO" id="GO:0016757">
    <property type="term" value="F:glycosyltransferase activity"/>
    <property type="evidence" value="ECO:0007669"/>
    <property type="project" value="UniProtKB-KW"/>
</dbReference>
<dbReference type="InParanoid" id="Q02CR5"/>
<dbReference type="PANTHER" id="PTHR43179">
    <property type="entry name" value="RHAMNOSYLTRANSFERASE WBBL"/>
    <property type="match status" value="1"/>
</dbReference>
<dbReference type="InterPro" id="IPR001173">
    <property type="entry name" value="Glyco_trans_2-like"/>
</dbReference>
<keyword evidence="2" id="KW-0328">Glycosyltransferase</keyword>
<dbReference type="PANTHER" id="PTHR43179:SF12">
    <property type="entry name" value="GALACTOFURANOSYLTRANSFERASE GLFT2"/>
    <property type="match status" value="1"/>
</dbReference>
<name>Q02CR5_SOLUE</name>
<dbReference type="InterPro" id="IPR029044">
    <property type="entry name" value="Nucleotide-diphossugar_trans"/>
</dbReference>
<dbReference type="HOGENOM" id="CLU_023845_4_0_0"/>
<evidence type="ECO:0000256" key="3">
    <source>
        <dbReference type="ARBA" id="ARBA00022679"/>
    </source>
</evidence>
<dbReference type="SUPFAM" id="SSF53448">
    <property type="entry name" value="Nucleotide-diphospho-sugar transferases"/>
    <property type="match status" value="1"/>
</dbReference>
<dbReference type="Pfam" id="PF00535">
    <property type="entry name" value="Glycos_transf_2"/>
    <property type="match status" value="1"/>
</dbReference>
<evidence type="ECO:0000256" key="2">
    <source>
        <dbReference type="ARBA" id="ARBA00022676"/>
    </source>
</evidence>
<protein>
    <submittedName>
        <fullName evidence="5">Glycosyl transferase, family 2</fullName>
    </submittedName>
</protein>
<feature type="domain" description="Glycosyltransferase 2-like" evidence="4">
    <location>
        <begin position="8"/>
        <end position="181"/>
    </location>
</feature>
<comment type="similarity">
    <text evidence="1">Belongs to the glycosyltransferase 2 family.</text>
</comment>
<evidence type="ECO:0000256" key="1">
    <source>
        <dbReference type="ARBA" id="ARBA00006739"/>
    </source>
</evidence>
<gene>
    <name evidence="5" type="ordered locus">Acid_0136</name>
</gene>
<dbReference type="AlphaFoldDB" id="Q02CR5"/>
<proteinExistence type="inferred from homology"/>